<evidence type="ECO:0000313" key="2">
    <source>
        <dbReference type="EMBL" id="NJW54705.1"/>
    </source>
</evidence>
<comment type="caution">
    <text evidence="2">The sequence shown here is derived from an EMBL/GenBank/DDBJ whole genome shotgun (WGS) entry which is preliminary data.</text>
</comment>
<accession>A0ABX1D2X4</accession>
<feature type="transmembrane region" description="Helical" evidence="1">
    <location>
        <begin position="21"/>
        <end position="46"/>
    </location>
</feature>
<name>A0ABX1D2X4_9FLAO</name>
<dbReference type="InterPro" id="IPR052180">
    <property type="entry name" value="NhaC_Na-H+_Antiporter"/>
</dbReference>
<keyword evidence="1" id="KW-0812">Transmembrane</keyword>
<feature type="transmembrane region" description="Helical" evidence="1">
    <location>
        <begin position="58"/>
        <end position="78"/>
    </location>
</feature>
<evidence type="ECO:0000256" key="1">
    <source>
        <dbReference type="SAM" id="Phobius"/>
    </source>
</evidence>
<keyword evidence="1" id="KW-1133">Transmembrane helix</keyword>
<reference evidence="2 3" key="1">
    <citation type="submission" date="2020-03" db="EMBL/GenBank/DDBJ databases">
        <title>Salinimicrobium sp. nov, isolated from SCS.</title>
        <authorList>
            <person name="Cao W.R."/>
        </authorList>
    </citation>
    <scope>NUCLEOTIDE SEQUENCE [LARGE SCALE GENOMIC DNA]</scope>
    <source>
        <strain evidence="3">J15B91</strain>
    </source>
</reference>
<sequence length="99" mass="10924">IVTGSIAKEIKERLKLEKEKAASVLDIFACIIQGILPYGAQVLLLLSYAEGRLGYFDLVLNAWYIWLLLGSTIIFLGFRKASTKSGKVAPLLLELKKAV</sequence>
<dbReference type="PANTHER" id="PTHR33451">
    <property type="entry name" value="MALATE-2H(+)/NA(+)-LACTATE ANTIPORTER"/>
    <property type="match status" value="1"/>
</dbReference>
<gene>
    <name evidence="2" type="ORF">HC175_17480</name>
</gene>
<feature type="non-terminal residue" evidence="2">
    <location>
        <position position="1"/>
    </location>
</feature>
<proteinExistence type="predicted"/>
<organism evidence="2 3">
    <name type="scientific">Salinimicrobium oceani</name>
    <dbReference type="NCBI Taxonomy" id="2722702"/>
    <lineage>
        <taxon>Bacteria</taxon>
        <taxon>Pseudomonadati</taxon>
        <taxon>Bacteroidota</taxon>
        <taxon>Flavobacteriia</taxon>
        <taxon>Flavobacteriales</taxon>
        <taxon>Flavobacteriaceae</taxon>
        <taxon>Salinimicrobium</taxon>
    </lineage>
</organism>
<dbReference type="Proteomes" id="UP000703674">
    <property type="component" value="Unassembled WGS sequence"/>
</dbReference>
<protein>
    <submittedName>
        <fullName evidence="2">Na+/H+ antiporter NhaC family protein</fullName>
    </submittedName>
</protein>
<dbReference type="EMBL" id="JAAVJR010000418">
    <property type="protein sequence ID" value="NJW54705.1"/>
    <property type="molecule type" value="Genomic_DNA"/>
</dbReference>
<keyword evidence="1" id="KW-0472">Membrane</keyword>
<evidence type="ECO:0000313" key="3">
    <source>
        <dbReference type="Proteomes" id="UP000703674"/>
    </source>
</evidence>
<dbReference type="PANTHER" id="PTHR33451:SF5">
    <property type="entry name" value="NA+_H+ ANTIPORTER"/>
    <property type="match status" value="1"/>
</dbReference>
<keyword evidence="3" id="KW-1185">Reference proteome</keyword>